<feature type="domain" description="Guanylate cyclase" evidence="4">
    <location>
        <begin position="450"/>
        <end position="582"/>
    </location>
</feature>
<keyword evidence="3" id="KW-1133">Transmembrane helix</keyword>
<gene>
    <name evidence="5" type="ORF">V2H45_16130</name>
</gene>
<dbReference type="Pfam" id="PF00211">
    <property type="entry name" value="Guanylate_cyc"/>
    <property type="match status" value="1"/>
</dbReference>
<dbReference type="GO" id="GO:0006171">
    <property type="term" value="P:cAMP biosynthetic process"/>
    <property type="evidence" value="ECO:0007669"/>
    <property type="project" value="TreeGrafter"/>
</dbReference>
<dbReference type="SMART" id="SM00044">
    <property type="entry name" value="CYCc"/>
    <property type="match status" value="1"/>
</dbReference>
<sequence>MWSKLKLQIWQWRGVLLAAPSATLLVLILRLSGFLQPLEWAMLDQFFRWRSPEPDDPRVVIVGIDEPAFQKLGWPMSDGKLAEVLTKIEQQKPRAIGLDLARDLPVEPGHQALVAFYKNTSHLIGAEKKPSSNDATNKEGSVINPPPELQQQDQVGDISLPIDSDNRVRRGLLSQQFRDRPPSLSFALKLALIYLKIEPDENIPYPEAINTEHFRENDGGYIRADDGGHQILINFRRSLHGFRTISVVDVLEGKIPPDLMRDRVVLIGVTAPSTKDFFVTPLDGGLGNNRLQTPGVEVHAQVVSQLIGAAMEGRTGIKTWFEIWEYLWIFGWSIVGAMVVWQWRYVDSERDSEPSLWRNGLRIIRSLRVAIVSGVLLGIAAIAFVYGWWIPIAPPLLATWGASILVTSYLARSASQIRTYFSRYLTDEVVARLLETPEGLHFGGERRKVTILMCDLRGFSTISEQLPPEKVVEILNVFLGAMTDVINQYQGTIDEFIGDAILVIFGAPIGREDDAPRAIACAIAMQLAMTSVNHALEKMELPQIAMGIGINTGEVVVGNIGSQSRAKYAVVGSQVNLTSRIESYTVGGQVLVSESTFAHADGIVQTNSSMQVEPKGVKQPITIHDVCGIAGKYNLFLSEIQEQFHKLKTPIPIEYRILDDKHLENETFQGTILKLSEHRAEVLSECVIPPLVNIKILLLAIQSDWEGEIYAKVLDLASTHPPNTEAAETSEQNFPESKIQDRNLVGNSTKLYIHFTTIPSAISTWLKQQIIEPN</sequence>
<evidence type="ECO:0000313" key="5">
    <source>
        <dbReference type="EMBL" id="MEE3718268.1"/>
    </source>
</evidence>
<dbReference type="InterPro" id="IPR001054">
    <property type="entry name" value="A/G_cyclase"/>
</dbReference>
<dbReference type="GO" id="GO:0035556">
    <property type="term" value="P:intracellular signal transduction"/>
    <property type="evidence" value="ECO:0007669"/>
    <property type="project" value="InterPro"/>
</dbReference>
<comment type="caution">
    <text evidence="5">The sequence shown here is derived from an EMBL/GenBank/DDBJ whole genome shotgun (WGS) entry which is preliminary data.</text>
</comment>
<dbReference type="AlphaFoldDB" id="A0AAW9Q504"/>
<name>A0AAW9Q504_9CYAN</name>
<dbReference type="PANTHER" id="PTHR43081">
    <property type="entry name" value="ADENYLATE CYCLASE, TERMINAL-DIFFERENTIATION SPECIFIC-RELATED"/>
    <property type="match status" value="1"/>
</dbReference>
<dbReference type="PANTHER" id="PTHR43081:SF1">
    <property type="entry name" value="ADENYLATE CYCLASE, TERMINAL-DIFFERENTIATION SPECIFIC"/>
    <property type="match status" value="1"/>
</dbReference>
<dbReference type="Proteomes" id="UP001333818">
    <property type="component" value="Unassembled WGS sequence"/>
</dbReference>
<evidence type="ECO:0000313" key="6">
    <source>
        <dbReference type="Proteomes" id="UP001333818"/>
    </source>
</evidence>
<dbReference type="PROSITE" id="PS50125">
    <property type="entry name" value="GUANYLATE_CYCLASE_2"/>
    <property type="match status" value="1"/>
</dbReference>
<keyword evidence="6" id="KW-1185">Reference proteome</keyword>
<dbReference type="CDD" id="cd07302">
    <property type="entry name" value="CHD"/>
    <property type="match status" value="1"/>
</dbReference>
<protein>
    <submittedName>
        <fullName evidence="5">Adenylate/guanylate cyclase domain-containing protein</fullName>
    </submittedName>
</protein>
<dbReference type="Pfam" id="PF05226">
    <property type="entry name" value="CHASE2"/>
    <property type="match status" value="1"/>
</dbReference>
<keyword evidence="3" id="KW-0472">Membrane</keyword>
<evidence type="ECO:0000256" key="2">
    <source>
        <dbReference type="SAM" id="MobiDB-lite"/>
    </source>
</evidence>
<evidence type="ECO:0000256" key="3">
    <source>
        <dbReference type="SAM" id="Phobius"/>
    </source>
</evidence>
<accession>A0AAW9Q504</accession>
<feature type="region of interest" description="Disordered" evidence="2">
    <location>
        <begin position="126"/>
        <end position="154"/>
    </location>
</feature>
<dbReference type="GO" id="GO:0004016">
    <property type="term" value="F:adenylate cyclase activity"/>
    <property type="evidence" value="ECO:0007669"/>
    <property type="project" value="UniProtKB-ARBA"/>
</dbReference>
<comment type="similarity">
    <text evidence="1">Belongs to the adenylyl cyclase class-3 family.</text>
</comment>
<feature type="transmembrane region" description="Helical" evidence="3">
    <location>
        <begin position="367"/>
        <end position="386"/>
    </location>
</feature>
<dbReference type="SUPFAM" id="SSF55073">
    <property type="entry name" value="Nucleotide cyclase"/>
    <property type="match status" value="1"/>
</dbReference>
<proteinExistence type="inferred from homology"/>
<dbReference type="Gene3D" id="3.30.70.1230">
    <property type="entry name" value="Nucleotide cyclase"/>
    <property type="match status" value="1"/>
</dbReference>
<evidence type="ECO:0000256" key="1">
    <source>
        <dbReference type="ARBA" id="ARBA00005381"/>
    </source>
</evidence>
<dbReference type="InterPro" id="IPR050697">
    <property type="entry name" value="Adenylyl/Guanylyl_Cyclase_3/4"/>
</dbReference>
<keyword evidence="3" id="KW-0812">Transmembrane</keyword>
<feature type="transmembrane region" description="Helical" evidence="3">
    <location>
        <begin position="326"/>
        <end position="346"/>
    </location>
</feature>
<evidence type="ECO:0000259" key="4">
    <source>
        <dbReference type="PROSITE" id="PS50125"/>
    </source>
</evidence>
<dbReference type="InterPro" id="IPR029787">
    <property type="entry name" value="Nucleotide_cyclase"/>
</dbReference>
<dbReference type="RefSeq" id="WP_330484701.1">
    <property type="nucleotide sequence ID" value="NZ_JAZBJZ010000070.1"/>
</dbReference>
<dbReference type="SMART" id="SM01080">
    <property type="entry name" value="CHASE2"/>
    <property type="match status" value="1"/>
</dbReference>
<reference evidence="5" key="1">
    <citation type="submission" date="2024-01" db="EMBL/GenBank/DDBJ databases">
        <title>Bank of Algae and Cyanobacteria of the Azores (BACA) strain genomes.</title>
        <authorList>
            <person name="Luz R."/>
            <person name="Cordeiro R."/>
            <person name="Fonseca A."/>
            <person name="Goncalves V."/>
        </authorList>
    </citation>
    <scope>NUCLEOTIDE SEQUENCE</scope>
    <source>
        <strain evidence="5">BACA0141</strain>
    </source>
</reference>
<dbReference type="EMBL" id="JAZBJZ010000070">
    <property type="protein sequence ID" value="MEE3718268.1"/>
    <property type="molecule type" value="Genomic_DNA"/>
</dbReference>
<dbReference type="InterPro" id="IPR007890">
    <property type="entry name" value="CHASE2"/>
</dbReference>
<organism evidence="5 6">
    <name type="scientific">Tumidithrix elongata BACA0141</name>
    <dbReference type="NCBI Taxonomy" id="2716417"/>
    <lineage>
        <taxon>Bacteria</taxon>
        <taxon>Bacillati</taxon>
        <taxon>Cyanobacteriota</taxon>
        <taxon>Cyanophyceae</taxon>
        <taxon>Pseudanabaenales</taxon>
        <taxon>Pseudanabaenaceae</taxon>
        <taxon>Tumidithrix</taxon>
        <taxon>Tumidithrix elongata</taxon>
    </lineage>
</organism>